<keyword evidence="7" id="KW-0812">Transmembrane</keyword>
<keyword evidence="4" id="KW-0418">Kinase</keyword>
<keyword evidence="7" id="KW-1133">Transmembrane helix</keyword>
<keyword evidence="10" id="KW-1185">Reference proteome</keyword>
<keyword evidence="3" id="KW-0547">Nucleotide-binding</keyword>
<dbReference type="PANTHER" id="PTHR24349">
    <property type="entry name" value="SERINE/THREONINE-PROTEIN KINASE"/>
    <property type="match status" value="1"/>
</dbReference>
<protein>
    <recommendedName>
        <fullName evidence="8">Protein kinase domain-containing protein</fullName>
    </recommendedName>
</protein>
<organism evidence="9 10">
    <name type="scientific">Mortierella polycephala</name>
    <dbReference type="NCBI Taxonomy" id="41804"/>
    <lineage>
        <taxon>Eukaryota</taxon>
        <taxon>Fungi</taxon>
        <taxon>Fungi incertae sedis</taxon>
        <taxon>Mucoromycota</taxon>
        <taxon>Mortierellomycotina</taxon>
        <taxon>Mortierellomycetes</taxon>
        <taxon>Mortierellales</taxon>
        <taxon>Mortierellaceae</taxon>
        <taxon>Mortierella</taxon>
    </lineage>
</organism>
<dbReference type="GO" id="GO:0005524">
    <property type="term" value="F:ATP binding"/>
    <property type="evidence" value="ECO:0007669"/>
    <property type="project" value="UniProtKB-KW"/>
</dbReference>
<feature type="compositionally biased region" description="Basic and acidic residues" evidence="6">
    <location>
        <begin position="383"/>
        <end position="396"/>
    </location>
</feature>
<dbReference type="SMART" id="SM00220">
    <property type="entry name" value="S_TKc"/>
    <property type="match status" value="1"/>
</dbReference>
<dbReference type="InterPro" id="IPR000719">
    <property type="entry name" value="Prot_kinase_dom"/>
</dbReference>
<feature type="domain" description="Protein kinase" evidence="8">
    <location>
        <begin position="528"/>
        <end position="911"/>
    </location>
</feature>
<feature type="transmembrane region" description="Helical" evidence="7">
    <location>
        <begin position="322"/>
        <end position="345"/>
    </location>
</feature>
<keyword evidence="5" id="KW-0067">ATP-binding</keyword>
<dbReference type="OrthoDB" id="2449239at2759"/>
<feature type="compositionally biased region" description="Polar residues" evidence="6">
    <location>
        <begin position="550"/>
        <end position="561"/>
    </location>
</feature>
<dbReference type="InterPro" id="IPR011009">
    <property type="entry name" value="Kinase-like_dom_sf"/>
</dbReference>
<accession>A0A9P6QCT6</accession>
<name>A0A9P6QCT6_9FUNG</name>
<evidence type="ECO:0000313" key="9">
    <source>
        <dbReference type="EMBL" id="KAG0265763.1"/>
    </source>
</evidence>
<dbReference type="EMBL" id="JAAAJA010000027">
    <property type="protein sequence ID" value="KAG0265763.1"/>
    <property type="molecule type" value="Genomic_DNA"/>
</dbReference>
<evidence type="ECO:0000256" key="4">
    <source>
        <dbReference type="ARBA" id="ARBA00022777"/>
    </source>
</evidence>
<sequence length="911" mass="99284">MDAAPAPTPTPTPALNIQFPTSCSTADGAWIIGLDNGILTFIRVRKSQSSPTVYTEKNAIKDTSAFAGGKCFEASPDRVYFITEALLGYLSIPNEIDPPKWTDITNVPTQIKEGGRMVPNLTAVGRNSAGTIDPTVVAAIDNNLFEWDTATSNTTPFSTLAELKLEASSIIDMAISTGSTPPNAWIWIYHKNDANQLQLSKYTRGADGLIPIPTAPTSPQTLAPLTSGNGIALLEINSQGGIIASYFLSNGTTFSQTFKSVDTSILPSSQFVVSETEVFSINPNGAMITHVVDAPNAPGQGSPTPVPDGRETPKKDSEKSQLPVIIGSVAGIVVLIAIIAIIVLIRRRKSKGRRPFFGKKQKDLFPAKADDTLMPLGIYHQDRSLPDVPKHMENDSGRPAYGSRPGDMQAQAKHPENGLPLMTHHSHNRSQTHIDETIPMEAALMHHSHDKHTPQGLTHSISVRSTTSNFPRRSAKTGKRFEEKIQLQVIRYEVQDAHLISPHGPTGRLVLGTYHIISPPRSARSSKAQGGASQGIARSGTVLVRRSRLGSPTSSGRNSPQPDMAEDSSMLLTDAENQHTFEAETLKWYMTEYHWKREAALLKHLKSPIFVMELMESYCIPALQSRAYTYPFVNVMSGCSSLLSDVGPIKTAQHARAILRSISAAVEWCHRHGVVHLNIQPGSFFLEDGIDPKTEDASWKLWDFTCARFMGEPIGKFGGGGGNAPRTLSTKPQPPPNHLHPEAYPFLEQRQHEEQMDRTGGNPLPAAYTAPELLEAWRAGDTNFAAEATMDTWSLGCVYYEVLLGGQPLFKTETEAWGLIGGWENRDPWTANDFRVPYPPSPSPADSASIAHVHSPMDLASHGTSSSDGISAYERSQALDPSGSIAQLLRDMMSPSADDRVSLETIMERIY</sequence>
<dbReference type="Proteomes" id="UP000726737">
    <property type="component" value="Unassembled WGS sequence"/>
</dbReference>
<feature type="compositionally biased region" description="Basic and acidic residues" evidence="6">
    <location>
        <begin position="308"/>
        <end position="319"/>
    </location>
</feature>
<gene>
    <name evidence="9" type="ORF">BG011_004117</name>
</gene>
<dbReference type="AlphaFoldDB" id="A0A9P6QCT6"/>
<dbReference type="InterPro" id="IPR050205">
    <property type="entry name" value="CDPK_Ser/Thr_kinases"/>
</dbReference>
<proteinExistence type="predicted"/>
<keyword evidence="7" id="KW-0472">Membrane</keyword>
<keyword evidence="1" id="KW-0723">Serine/threonine-protein kinase</keyword>
<dbReference type="PROSITE" id="PS50011">
    <property type="entry name" value="PROTEIN_KINASE_DOM"/>
    <property type="match status" value="1"/>
</dbReference>
<evidence type="ECO:0000259" key="8">
    <source>
        <dbReference type="PROSITE" id="PS50011"/>
    </source>
</evidence>
<keyword evidence="2" id="KW-0808">Transferase</keyword>
<feature type="region of interest" description="Disordered" evidence="6">
    <location>
        <begin position="292"/>
        <end position="320"/>
    </location>
</feature>
<dbReference type="SUPFAM" id="SSF56112">
    <property type="entry name" value="Protein kinase-like (PK-like)"/>
    <property type="match status" value="1"/>
</dbReference>
<feature type="region of interest" description="Disordered" evidence="6">
    <location>
        <begin position="520"/>
        <end position="566"/>
    </location>
</feature>
<comment type="caution">
    <text evidence="9">The sequence shown here is derived from an EMBL/GenBank/DDBJ whole genome shotgun (WGS) entry which is preliminary data.</text>
</comment>
<evidence type="ECO:0000256" key="5">
    <source>
        <dbReference type="ARBA" id="ARBA00022840"/>
    </source>
</evidence>
<evidence type="ECO:0000256" key="7">
    <source>
        <dbReference type="SAM" id="Phobius"/>
    </source>
</evidence>
<evidence type="ECO:0000256" key="3">
    <source>
        <dbReference type="ARBA" id="ARBA00022741"/>
    </source>
</evidence>
<evidence type="ECO:0000256" key="1">
    <source>
        <dbReference type="ARBA" id="ARBA00022527"/>
    </source>
</evidence>
<reference evidence="9" key="1">
    <citation type="journal article" date="2020" name="Fungal Divers.">
        <title>Resolving the Mortierellaceae phylogeny through synthesis of multi-gene phylogenetics and phylogenomics.</title>
        <authorList>
            <person name="Vandepol N."/>
            <person name="Liber J."/>
            <person name="Desiro A."/>
            <person name="Na H."/>
            <person name="Kennedy M."/>
            <person name="Barry K."/>
            <person name="Grigoriev I.V."/>
            <person name="Miller A.N."/>
            <person name="O'Donnell K."/>
            <person name="Stajich J.E."/>
            <person name="Bonito G."/>
        </authorList>
    </citation>
    <scope>NUCLEOTIDE SEQUENCE</scope>
    <source>
        <strain evidence="9">KOD948</strain>
    </source>
</reference>
<evidence type="ECO:0000256" key="6">
    <source>
        <dbReference type="SAM" id="MobiDB-lite"/>
    </source>
</evidence>
<evidence type="ECO:0000256" key="2">
    <source>
        <dbReference type="ARBA" id="ARBA00022679"/>
    </source>
</evidence>
<feature type="region of interest" description="Disordered" evidence="6">
    <location>
        <begin position="383"/>
        <end position="417"/>
    </location>
</feature>
<dbReference type="GO" id="GO:0004674">
    <property type="term" value="F:protein serine/threonine kinase activity"/>
    <property type="evidence" value="ECO:0007669"/>
    <property type="project" value="UniProtKB-KW"/>
</dbReference>
<dbReference type="Gene3D" id="1.10.510.10">
    <property type="entry name" value="Transferase(Phosphotransferase) domain 1"/>
    <property type="match status" value="1"/>
</dbReference>
<evidence type="ECO:0000313" key="10">
    <source>
        <dbReference type="Proteomes" id="UP000726737"/>
    </source>
</evidence>